<name>A0A9P6LTP5_9FUNG</name>
<evidence type="ECO:0000313" key="2">
    <source>
        <dbReference type="EMBL" id="KAF9938272.1"/>
    </source>
</evidence>
<sequence length="60" mass="6644">MSAISDPLQNPFLTSGPSPLPLPLPLPDAYAGRYLRPSIQITENEKLNELQQELAVIKEQ</sequence>
<feature type="region of interest" description="Disordered" evidence="1">
    <location>
        <begin position="1"/>
        <end position="24"/>
    </location>
</feature>
<accession>A0A9P6LTP5</accession>
<dbReference type="Proteomes" id="UP000749646">
    <property type="component" value="Unassembled WGS sequence"/>
</dbReference>
<proteinExistence type="predicted"/>
<feature type="non-terminal residue" evidence="2">
    <location>
        <position position="60"/>
    </location>
</feature>
<gene>
    <name evidence="2" type="ORF">BGZ65_000148</name>
</gene>
<comment type="caution">
    <text evidence="2">The sequence shown here is derived from an EMBL/GenBank/DDBJ whole genome shotgun (WGS) entry which is preliminary data.</text>
</comment>
<protein>
    <submittedName>
        <fullName evidence="2">Uncharacterized protein</fullName>
    </submittedName>
</protein>
<organism evidence="2 3">
    <name type="scientific">Modicella reniformis</name>
    <dbReference type="NCBI Taxonomy" id="1440133"/>
    <lineage>
        <taxon>Eukaryota</taxon>
        <taxon>Fungi</taxon>
        <taxon>Fungi incertae sedis</taxon>
        <taxon>Mucoromycota</taxon>
        <taxon>Mortierellomycotina</taxon>
        <taxon>Mortierellomycetes</taxon>
        <taxon>Mortierellales</taxon>
        <taxon>Mortierellaceae</taxon>
        <taxon>Modicella</taxon>
    </lineage>
</organism>
<evidence type="ECO:0000313" key="3">
    <source>
        <dbReference type="Proteomes" id="UP000749646"/>
    </source>
</evidence>
<evidence type="ECO:0000256" key="1">
    <source>
        <dbReference type="SAM" id="MobiDB-lite"/>
    </source>
</evidence>
<feature type="compositionally biased region" description="Polar residues" evidence="1">
    <location>
        <begin position="7"/>
        <end position="16"/>
    </location>
</feature>
<dbReference type="EMBL" id="JAAAHW010009614">
    <property type="protein sequence ID" value="KAF9938272.1"/>
    <property type="molecule type" value="Genomic_DNA"/>
</dbReference>
<dbReference type="AlphaFoldDB" id="A0A9P6LTP5"/>
<keyword evidence="3" id="KW-1185">Reference proteome</keyword>
<reference evidence="2" key="1">
    <citation type="journal article" date="2020" name="Fungal Divers.">
        <title>Resolving the Mortierellaceae phylogeny through synthesis of multi-gene phylogenetics and phylogenomics.</title>
        <authorList>
            <person name="Vandepol N."/>
            <person name="Liber J."/>
            <person name="Desiro A."/>
            <person name="Na H."/>
            <person name="Kennedy M."/>
            <person name="Barry K."/>
            <person name="Grigoriev I.V."/>
            <person name="Miller A.N."/>
            <person name="O'Donnell K."/>
            <person name="Stajich J.E."/>
            <person name="Bonito G."/>
        </authorList>
    </citation>
    <scope>NUCLEOTIDE SEQUENCE</scope>
    <source>
        <strain evidence="2">MES-2147</strain>
    </source>
</reference>